<dbReference type="EMBL" id="BJNG01000017">
    <property type="protein sequence ID" value="GEC20230.1"/>
    <property type="molecule type" value="Genomic_DNA"/>
</dbReference>
<dbReference type="Pfam" id="PF07876">
    <property type="entry name" value="Dabb"/>
    <property type="match status" value="1"/>
</dbReference>
<dbReference type="InterPro" id="IPR004360">
    <property type="entry name" value="Glyas_Fos-R_dOase_dom"/>
</dbReference>
<dbReference type="OrthoDB" id="317332at2"/>
<dbReference type="InterPro" id="IPR011008">
    <property type="entry name" value="Dimeric_a/b-barrel"/>
</dbReference>
<sequence>MFRQVVAHRWAEGTTDEDRERFREAMDGLRAIPELAALRYGDDAAHFAGNHDFVAVLDFPDLAAARRYVEAEPHRRFVAEHARRVVDARIVVQHDWADGGPSGLHHVKIPVGDVGRSRDWYVRVLGFREEVEFHEDGVLRGVGLHHRDADLRVALRGDPGRARALAGFDCLCLAVGTRDDLDVLLGRVRAAGAETTEPRPGHRGWAADVVDPDGYLVRVHTLL</sequence>
<protein>
    <recommendedName>
        <fullName evidence="5">VOC domain-containing protein</fullName>
    </recommendedName>
</protein>
<dbReference type="InterPro" id="IPR037523">
    <property type="entry name" value="VOC_core"/>
</dbReference>
<dbReference type="InterPro" id="IPR013097">
    <property type="entry name" value="Dabb"/>
</dbReference>
<dbReference type="Gene3D" id="3.30.70.100">
    <property type="match status" value="1"/>
</dbReference>
<evidence type="ECO:0008006" key="5">
    <source>
        <dbReference type="Google" id="ProtNLM"/>
    </source>
</evidence>
<reference evidence="3 4" key="1">
    <citation type="submission" date="2019-06" db="EMBL/GenBank/DDBJ databases">
        <title>Whole genome shotgun sequence of Pseudonocardia hydrocarbonoxydans NBRC 14498.</title>
        <authorList>
            <person name="Hosoyama A."/>
            <person name="Uohara A."/>
            <person name="Ohji S."/>
            <person name="Ichikawa N."/>
        </authorList>
    </citation>
    <scope>NUCLEOTIDE SEQUENCE [LARGE SCALE GENOMIC DNA]</scope>
    <source>
        <strain evidence="3 4">NBRC 14498</strain>
    </source>
</reference>
<name>A0A4Y3WQ66_9PSEU</name>
<organism evidence="3 4">
    <name type="scientific">Pseudonocardia hydrocarbonoxydans</name>
    <dbReference type="NCBI Taxonomy" id="76726"/>
    <lineage>
        <taxon>Bacteria</taxon>
        <taxon>Bacillati</taxon>
        <taxon>Actinomycetota</taxon>
        <taxon>Actinomycetes</taxon>
        <taxon>Pseudonocardiales</taxon>
        <taxon>Pseudonocardiaceae</taxon>
        <taxon>Pseudonocardia</taxon>
    </lineage>
</organism>
<dbReference type="SUPFAM" id="SSF54909">
    <property type="entry name" value="Dimeric alpha+beta barrel"/>
    <property type="match status" value="1"/>
</dbReference>
<feature type="domain" description="VOC" evidence="2">
    <location>
        <begin position="103"/>
        <end position="222"/>
    </location>
</feature>
<comment type="caution">
    <text evidence="3">The sequence shown here is derived from an EMBL/GenBank/DDBJ whole genome shotgun (WGS) entry which is preliminary data.</text>
</comment>
<dbReference type="RefSeq" id="WP_141278744.1">
    <property type="nucleotide sequence ID" value="NZ_BAAARZ010000050.1"/>
</dbReference>
<dbReference type="Gene3D" id="3.10.180.10">
    <property type="entry name" value="2,3-Dihydroxybiphenyl 1,2-Dioxygenase, domain 1"/>
    <property type="match status" value="1"/>
</dbReference>
<dbReference type="PROSITE" id="PS51502">
    <property type="entry name" value="S_R_A_B_BARREL"/>
    <property type="match status" value="1"/>
</dbReference>
<accession>A0A4Y3WQ66</accession>
<keyword evidence="4" id="KW-1185">Reference proteome</keyword>
<proteinExistence type="predicted"/>
<dbReference type="InterPro" id="IPR029068">
    <property type="entry name" value="Glyas_Bleomycin-R_OHBP_Dase"/>
</dbReference>
<evidence type="ECO:0000259" key="1">
    <source>
        <dbReference type="PROSITE" id="PS51502"/>
    </source>
</evidence>
<gene>
    <name evidence="3" type="ORF">PHY01_25130</name>
</gene>
<feature type="domain" description="Stress-response A/B barrel" evidence="1">
    <location>
        <begin position="2"/>
        <end position="94"/>
    </location>
</feature>
<evidence type="ECO:0000313" key="4">
    <source>
        <dbReference type="Proteomes" id="UP000320338"/>
    </source>
</evidence>
<evidence type="ECO:0000259" key="2">
    <source>
        <dbReference type="PROSITE" id="PS51819"/>
    </source>
</evidence>
<evidence type="ECO:0000313" key="3">
    <source>
        <dbReference type="EMBL" id="GEC20230.1"/>
    </source>
</evidence>
<dbReference type="PROSITE" id="PS51819">
    <property type="entry name" value="VOC"/>
    <property type="match status" value="1"/>
</dbReference>
<dbReference type="Pfam" id="PF00903">
    <property type="entry name" value="Glyoxalase"/>
    <property type="match status" value="1"/>
</dbReference>
<dbReference type="Proteomes" id="UP000320338">
    <property type="component" value="Unassembled WGS sequence"/>
</dbReference>
<dbReference type="SUPFAM" id="SSF54593">
    <property type="entry name" value="Glyoxalase/Bleomycin resistance protein/Dihydroxybiphenyl dioxygenase"/>
    <property type="match status" value="1"/>
</dbReference>
<dbReference type="SMART" id="SM00886">
    <property type="entry name" value="Dabb"/>
    <property type="match status" value="1"/>
</dbReference>
<dbReference type="AlphaFoldDB" id="A0A4Y3WQ66"/>